<feature type="domain" description="F-box" evidence="2">
    <location>
        <begin position="10"/>
        <end position="55"/>
    </location>
</feature>
<dbReference type="CDD" id="cd09917">
    <property type="entry name" value="F-box_SF"/>
    <property type="match status" value="1"/>
</dbReference>
<gene>
    <name evidence="3" type="ORF">SEUCBS140593_007555</name>
</gene>
<organism evidence="3 4">
    <name type="scientific">Sporothrix eucalyptigena</name>
    <dbReference type="NCBI Taxonomy" id="1812306"/>
    <lineage>
        <taxon>Eukaryota</taxon>
        <taxon>Fungi</taxon>
        <taxon>Dikarya</taxon>
        <taxon>Ascomycota</taxon>
        <taxon>Pezizomycotina</taxon>
        <taxon>Sordariomycetes</taxon>
        <taxon>Sordariomycetidae</taxon>
        <taxon>Ophiostomatales</taxon>
        <taxon>Ophiostomataceae</taxon>
        <taxon>Sporothrix</taxon>
    </lineage>
</organism>
<feature type="compositionally biased region" description="Acidic residues" evidence="1">
    <location>
        <begin position="111"/>
        <end position="127"/>
    </location>
</feature>
<dbReference type="Proteomes" id="UP001642482">
    <property type="component" value="Unassembled WGS sequence"/>
</dbReference>
<keyword evidence="4" id="KW-1185">Reference proteome</keyword>
<evidence type="ECO:0000256" key="1">
    <source>
        <dbReference type="SAM" id="MobiDB-lite"/>
    </source>
</evidence>
<evidence type="ECO:0000259" key="2">
    <source>
        <dbReference type="Pfam" id="PF00646"/>
    </source>
</evidence>
<proteinExistence type="predicted"/>
<dbReference type="SUPFAM" id="SSF52047">
    <property type="entry name" value="RNI-like"/>
    <property type="match status" value="1"/>
</dbReference>
<dbReference type="InterPro" id="IPR032675">
    <property type="entry name" value="LRR_dom_sf"/>
</dbReference>
<evidence type="ECO:0000313" key="3">
    <source>
        <dbReference type="EMBL" id="CAK7230334.1"/>
    </source>
</evidence>
<dbReference type="EMBL" id="CAWUHD010000092">
    <property type="protein sequence ID" value="CAK7230334.1"/>
    <property type="molecule type" value="Genomic_DNA"/>
</dbReference>
<dbReference type="Gene3D" id="3.80.10.10">
    <property type="entry name" value="Ribonuclease Inhibitor"/>
    <property type="match status" value="1"/>
</dbReference>
<dbReference type="Pfam" id="PF00646">
    <property type="entry name" value="F-box"/>
    <property type="match status" value="1"/>
</dbReference>
<sequence length="539" mass="61284">MATVTTLSPLERLPHVVLDIICEHLDEQSDQRRDLCAFSLTSRRCRDATDTRRFNQIVLIVPTLDDLGDALDELKAVLGHGQRYGLVHRLKVQGLPFKIPTLPRVNNAEVEKDDEKDEDDDHEEDDDNARSITRNFDGPPFCRLGQQPLRIIKGGNARGDEWLPFASFIRELPALRDLVMSGYVARFHLDSLVYDRNNPRPVSVDDYALVTSPALHSIHANIATFDGNGLLDYTKEAVELMMTGLAPNLTNVWLESRHDGVSLHQDRSIARGRPRWRGFHLNDQTEEEKSLSGGTGLIRNLRLDFYLDPRVLNAQCLENLCHLHVTWTLEKGQALADIAVSGHLSKLEELSLLRVKLSSNASQAAINQIISHTSGLRHLKLEGYFTMETFDLLTHQHGPTLQSLLLNPWTANDDVDYDNNTLEAIFEFSVDTLMRMTKRCPQLEEVRVDLARTEGDHDEVAIYRSLALMPKLKRVVMRLGCWTDKEPHTVDYLKRVFANCAIDAKLARAVFDLIYRDGQGPLEYLRIEPRWPRSPEKPV</sequence>
<reference evidence="3 4" key="1">
    <citation type="submission" date="2024-01" db="EMBL/GenBank/DDBJ databases">
        <authorList>
            <person name="Allen C."/>
            <person name="Tagirdzhanova G."/>
        </authorList>
    </citation>
    <scope>NUCLEOTIDE SEQUENCE [LARGE SCALE GENOMIC DNA]</scope>
</reference>
<comment type="caution">
    <text evidence="3">The sequence shown here is derived from an EMBL/GenBank/DDBJ whole genome shotgun (WGS) entry which is preliminary data.</text>
</comment>
<feature type="region of interest" description="Disordered" evidence="1">
    <location>
        <begin position="106"/>
        <end position="139"/>
    </location>
</feature>
<name>A0ABP0CE33_9PEZI</name>
<protein>
    <recommendedName>
        <fullName evidence="2">F-box domain-containing protein</fullName>
    </recommendedName>
</protein>
<accession>A0ABP0CE33</accession>
<evidence type="ECO:0000313" key="4">
    <source>
        <dbReference type="Proteomes" id="UP001642482"/>
    </source>
</evidence>
<dbReference type="InterPro" id="IPR001810">
    <property type="entry name" value="F-box_dom"/>
</dbReference>